<dbReference type="EMBL" id="KL363206">
    <property type="protein sequence ID" value="KFD54600.1"/>
    <property type="molecule type" value="Genomic_DNA"/>
</dbReference>
<gene>
    <name evidence="1" type="ORF">M513_04545</name>
</gene>
<evidence type="ECO:0000313" key="2">
    <source>
        <dbReference type="Proteomes" id="UP000030764"/>
    </source>
</evidence>
<proteinExistence type="predicted"/>
<name>A0A085MBK4_9BILA</name>
<keyword evidence="2" id="KW-1185">Reference proteome</keyword>
<dbReference type="AlphaFoldDB" id="A0A085MBK4"/>
<accession>A0A085MBK4</accession>
<evidence type="ECO:0000313" key="1">
    <source>
        <dbReference type="EMBL" id="KFD54600.1"/>
    </source>
</evidence>
<reference evidence="1 2" key="1">
    <citation type="journal article" date="2014" name="Nat. Genet.">
        <title>Genome and transcriptome of the porcine whipworm Trichuris suis.</title>
        <authorList>
            <person name="Jex A.R."/>
            <person name="Nejsum P."/>
            <person name="Schwarz E.M."/>
            <person name="Hu L."/>
            <person name="Young N.D."/>
            <person name="Hall R.S."/>
            <person name="Korhonen P.K."/>
            <person name="Liao S."/>
            <person name="Thamsborg S."/>
            <person name="Xia J."/>
            <person name="Xu P."/>
            <person name="Wang S."/>
            <person name="Scheerlinck J.P."/>
            <person name="Hofmann A."/>
            <person name="Sternberg P.W."/>
            <person name="Wang J."/>
            <person name="Gasser R.B."/>
        </authorList>
    </citation>
    <scope>NUCLEOTIDE SEQUENCE [LARGE SCALE GENOMIC DNA]</scope>
    <source>
        <strain evidence="1">DCEP-RM93M</strain>
    </source>
</reference>
<sequence length="59" mass="6746">MGSETIMRPAMNQSLCASWSEKCRFLSGKRPSYSALTQKHARYPVLRLATTKPKYRPDV</sequence>
<protein>
    <submittedName>
        <fullName evidence="1">Uncharacterized protein</fullName>
    </submittedName>
</protein>
<dbReference type="Proteomes" id="UP000030764">
    <property type="component" value="Unassembled WGS sequence"/>
</dbReference>
<organism evidence="1 2">
    <name type="scientific">Trichuris suis</name>
    <name type="common">pig whipworm</name>
    <dbReference type="NCBI Taxonomy" id="68888"/>
    <lineage>
        <taxon>Eukaryota</taxon>
        <taxon>Metazoa</taxon>
        <taxon>Ecdysozoa</taxon>
        <taxon>Nematoda</taxon>
        <taxon>Enoplea</taxon>
        <taxon>Dorylaimia</taxon>
        <taxon>Trichinellida</taxon>
        <taxon>Trichuridae</taxon>
        <taxon>Trichuris</taxon>
    </lineage>
</organism>